<dbReference type="KEGG" id="vg:41332317"/>
<proteinExistence type="predicted"/>
<dbReference type="Gene3D" id="3.90.320.10">
    <property type="match status" value="1"/>
</dbReference>
<dbReference type="EMBL" id="AY225133">
    <property type="protein sequence ID" value="AAR26869.1"/>
    <property type="molecule type" value="Genomic_DNA"/>
</dbReference>
<dbReference type="InterPro" id="IPR038726">
    <property type="entry name" value="PDDEXK_AddAB-type"/>
</dbReference>
<reference evidence="2" key="1">
    <citation type="journal article" date="2003" name="J. Mol. Evol.">
        <title>Comparisons of two large phaeoviral genomes and evolutionary implications.</title>
        <authorList>
            <person name="Delaroque N."/>
            <person name="Boland W."/>
            <person name="Muller D.G."/>
            <person name="Knippers R."/>
        </authorList>
    </citation>
    <scope>NUCLEOTIDE SEQUENCE</scope>
    <source>
        <strain evidence="2">FirrV-1</strain>
    </source>
</reference>
<dbReference type="InterPro" id="IPR011335">
    <property type="entry name" value="Restrct_endonuc-II-like"/>
</dbReference>
<sequence>MHERDSRIVFEEEGHRYTVDGCSDQWVSVTTLVHSLFQPFDADVVAAKIIDSRAYANGTSKYCGMTAEEIKHGWEESASVARNRGTHMHQQIDMYYTPDQPRGVHYPEYPQFQSFVRDHPHYEPFRVEWRIFDEDVRVCGSVDMVYRDTTSDGYVIVDWKRSKMIRTHNPYARGIHACSSALDDCNFIHYSLQLGIYRYILTKKYSLPVTKCLIVVLHPRQETYHKIPIADVAKNVDQLMCSRLLLS</sequence>
<dbReference type="SUPFAM" id="SSF52980">
    <property type="entry name" value="Restriction endonuclease-like"/>
    <property type="match status" value="1"/>
</dbReference>
<accession>Q6XM42</accession>
<organism evidence="2">
    <name type="scientific">Feldmannia irregularis virus a</name>
    <dbReference type="NCBI Taxonomy" id="231992"/>
    <lineage>
        <taxon>Viruses</taxon>
        <taxon>Varidnaviria</taxon>
        <taxon>Bamfordvirae</taxon>
        <taxon>Nucleocytoviricota</taxon>
        <taxon>Megaviricetes</taxon>
        <taxon>Algavirales</taxon>
        <taxon>Phycodnaviridae</taxon>
        <taxon>Phaeovirus</taxon>
        <taxon>Phaeovirus irregularis</taxon>
    </lineage>
</organism>
<dbReference type="GeneID" id="41332317"/>
<dbReference type="Pfam" id="PF12705">
    <property type="entry name" value="PDDEXK_1"/>
    <property type="match status" value="1"/>
</dbReference>
<dbReference type="InterPro" id="IPR011604">
    <property type="entry name" value="PDDEXK-like_dom_sf"/>
</dbReference>
<protein>
    <submittedName>
        <fullName evidence="2">FirrV-1-A45</fullName>
    </submittedName>
</protein>
<dbReference type="RefSeq" id="YP_009665721.1">
    <property type="nucleotide sequence ID" value="NC_043254.1"/>
</dbReference>
<evidence type="ECO:0000313" key="2">
    <source>
        <dbReference type="EMBL" id="AAR26869.1"/>
    </source>
</evidence>
<reference evidence="2" key="2">
    <citation type="submission" date="2003-01" db="EMBL/GenBank/DDBJ databases">
        <title>Partial Nucleotide Sequence of the Feldmannia irregularis Virus FirrV-1 Genome: On the Evolution of Large Phaeoviral Genomes.</title>
        <authorList>
            <person name="Delaroque N."/>
            <person name="Knippers R."/>
            <person name="Mueller D.G."/>
            <person name="Boland W."/>
        </authorList>
    </citation>
    <scope>NUCLEOTIDE SEQUENCE</scope>
    <source>
        <strain evidence="2">FirrV-1</strain>
    </source>
</reference>
<feature type="domain" description="PD-(D/E)XK endonuclease-like" evidence="1">
    <location>
        <begin position="93"/>
        <end position="217"/>
    </location>
</feature>
<name>Q6XM42_9PHYC</name>
<evidence type="ECO:0000259" key="1">
    <source>
        <dbReference type="Pfam" id="PF12705"/>
    </source>
</evidence>